<evidence type="ECO:0000313" key="1">
    <source>
        <dbReference type="EMBL" id="GFY54936.1"/>
    </source>
</evidence>
<dbReference type="EMBL" id="BMAV01010088">
    <property type="protein sequence ID" value="GFY54936.1"/>
    <property type="molecule type" value="Genomic_DNA"/>
</dbReference>
<evidence type="ECO:0000313" key="2">
    <source>
        <dbReference type="Proteomes" id="UP000886998"/>
    </source>
</evidence>
<comment type="caution">
    <text evidence="1">The sequence shown here is derived from an EMBL/GenBank/DDBJ whole genome shotgun (WGS) entry which is preliminary data.</text>
</comment>
<protein>
    <submittedName>
        <fullName evidence="1">Uncharacterized protein</fullName>
    </submittedName>
</protein>
<gene>
    <name evidence="1" type="ORF">TNIN_155991</name>
</gene>
<accession>A0A8X6XKN2</accession>
<sequence>MNQLAYIIDKVSAHTSYTAVRDNAKMSRASLLRDMVDVSTARVLLPHSELPVATKRRLTIRKGVCRLEFVIQDNEWDGE</sequence>
<reference evidence="1" key="1">
    <citation type="submission" date="2020-08" db="EMBL/GenBank/DDBJ databases">
        <title>Multicomponent nature underlies the extraordinary mechanical properties of spider dragline silk.</title>
        <authorList>
            <person name="Kono N."/>
            <person name="Nakamura H."/>
            <person name="Mori M."/>
            <person name="Yoshida Y."/>
            <person name="Ohtoshi R."/>
            <person name="Malay A.D."/>
            <person name="Moran D.A.P."/>
            <person name="Tomita M."/>
            <person name="Numata K."/>
            <person name="Arakawa K."/>
        </authorList>
    </citation>
    <scope>NUCLEOTIDE SEQUENCE</scope>
</reference>
<dbReference type="Proteomes" id="UP000886998">
    <property type="component" value="Unassembled WGS sequence"/>
</dbReference>
<keyword evidence="2" id="KW-1185">Reference proteome</keyword>
<dbReference type="AlphaFoldDB" id="A0A8X6XKN2"/>
<organism evidence="1 2">
    <name type="scientific">Trichonephila inaurata madagascariensis</name>
    <dbReference type="NCBI Taxonomy" id="2747483"/>
    <lineage>
        <taxon>Eukaryota</taxon>
        <taxon>Metazoa</taxon>
        <taxon>Ecdysozoa</taxon>
        <taxon>Arthropoda</taxon>
        <taxon>Chelicerata</taxon>
        <taxon>Arachnida</taxon>
        <taxon>Araneae</taxon>
        <taxon>Araneomorphae</taxon>
        <taxon>Entelegynae</taxon>
        <taxon>Araneoidea</taxon>
        <taxon>Nephilidae</taxon>
        <taxon>Trichonephila</taxon>
        <taxon>Trichonephila inaurata</taxon>
    </lineage>
</organism>
<name>A0A8X6XKN2_9ARAC</name>
<proteinExistence type="predicted"/>